<dbReference type="RefSeq" id="WP_110256613.1">
    <property type="nucleotide sequence ID" value="NZ_QJKB01000007.1"/>
</dbReference>
<dbReference type="OrthoDB" id="9906650at2"/>
<evidence type="ECO:0000313" key="2">
    <source>
        <dbReference type="EMBL" id="PXX41373.1"/>
    </source>
</evidence>
<keyword evidence="1" id="KW-0732">Signal</keyword>
<comment type="caution">
    <text evidence="2">The sequence shown here is derived from an EMBL/GenBank/DDBJ whole genome shotgun (WGS) entry which is preliminary data.</text>
</comment>
<feature type="chain" id="PRO_5016347867" evidence="1">
    <location>
        <begin position="30"/>
        <end position="258"/>
    </location>
</feature>
<organism evidence="2 3">
    <name type="scientific">Undibacterium pigrum</name>
    <dbReference type="NCBI Taxonomy" id="401470"/>
    <lineage>
        <taxon>Bacteria</taxon>
        <taxon>Pseudomonadati</taxon>
        <taxon>Pseudomonadota</taxon>
        <taxon>Betaproteobacteria</taxon>
        <taxon>Burkholderiales</taxon>
        <taxon>Oxalobacteraceae</taxon>
        <taxon>Undibacterium</taxon>
    </lineage>
</organism>
<keyword evidence="3" id="KW-1185">Reference proteome</keyword>
<feature type="signal peptide" evidence="1">
    <location>
        <begin position="1"/>
        <end position="29"/>
    </location>
</feature>
<dbReference type="Proteomes" id="UP000247792">
    <property type="component" value="Unassembled WGS sequence"/>
</dbReference>
<reference evidence="2 3" key="1">
    <citation type="submission" date="2018-05" db="EMBL/GenBank/DDBJ databases">
        <title>Genomic Encyclopedia of Type Strains, Phase IV (KMG-IV): sequencing the most valuable type-strain genomes for metagenomic binning, comparative biology and taxonomic classification.</title>
        <authorList>
            <person name="Goeker M."/>
        </authorList>
    </citation>
    <scope>NUCLEOTIDE SEQUENCE [LARGE SCALE GENOMIC DNA]</scope>
    <source>
        <strain evidence="2 3">DSM 19792</strain>
    </source>
</reference>
<evidence type="ECO:0000313" key="3">
    <source>
        <dbReference type="Proteomes" id="UP000247792"/>
    </source>
</evidence>
<sequence length="258" mass="29446">MLHTYTTKTRRFALACSILATCLAGTAQAQMWTAIPALDTKADVITQRADDPIYSRMAVDKKYREFAQYAINVKGEQLGYQLLLESRAALFTQKDLRQVYATRAGNFHVSYWVREAPNFRTMPFKRNAVLAFIVVDTVPAKQDDAQFKAVADKLPYVVYQIKWEQPNSNHVATIRIDDSGSAVKWDCKTKEGVAMPTMLQPVIIHKPKNKDEQEYYRTGYYIADDGSLKNNGSGRRNICNKRSVGPEDEVSKWERFWG</sequence>
<gene>
    <name evidence="2" type="ORF">DFR42_10724</name>
</gene>
<proteinExistence type="predicted"/>
<dbReference type="AlphaFoldDB" id="A0A318J2L3"/>
<dbReference type="EMBL" id="QJKB01000007">
    <property type="protein sequence ID" value="PXX41373.1"/>
    <property type="molecule type" value="Genomic_DNA"/>
</dbReference>
<name>A0A318J2L3_9BURK</name>
<accession>A0A318J2L3</accession>
<evidence type="ECO:0000256" key="1">
    <source>
        <dbReference type="SAM" id="SignalP"/>
    </source>
</evidence>
<protein>
    <submittedName>
        <fullName evidence="2">Uncharacterized protein</fullName>
    </submittedName>
</protein>